<feature type="signal peptide" evidence="8">
    <location>
        <begin position="1"/>
        <end position="21"/>
    </location>
</feature>
<evidence type="ECO:0000313" key="9">
    <source>
        <dbReference type="EMBL" id="OSQ52038.1"/>
    </source>
</evidence>
<dbReference type="GO" id="GO:0022900">
    <property type="term" value="P:electron transport chain"/>
    <property type="evidence" value="ECO:0007669"/>
    <property type="project" value="InterPro"/>
</dbReference>
<name>A0A1X4NNH7_9RHOB</name>
<keyword evidence="5 6" id="KW-0408">Iron</keyword>
<dbReference type="OrthoDB" id="7596534at2"/>
<evidence type="ECO:0000256" key="3">
    <source>
        <dbReference type="ARBA" id="ARBA00022723"/>
    </source>
</evidence>
<dbReference type="STRING" id="1123756.MGEO_05770"/>
<dbReference type="AlphaFoldDB" id="A0A1X4NNH7"/>
<sequence>MTRIILPVTIVSLCFATLAVAHTGVKNPTVLARMEAMKETQESTKVLGAMAKGERSFDADTARAAAAEIARLAGQTPALFEVQETDPNSEALPVIWDRFDDFTEKSLALEAVADALAASIETEEQLRAGLGRIGAACKACHEVYRK</sequence>
<dbReference type="GO" id="GO:0020037">
    <property type="term" value="F:heme binding"/>
    <property type="evidence" value="ECO:0007669"/>
    <property type="project" value="InterPro"/>
</dbReference>
<evidence type="ECO:0000256" key="1">
    <source>
        <dbReference type="ARBA" id="ARBA00022448"/>
    </source>
</evidence>
<gene>
    <name evidence="9" type="ORF">MGEO_05770</name>
</gene>
<keyword evidence="4" id="KW-0249">Electron transport</keyword>
<evidence type="ECO:0000256" key="4">
    <source>
        <dbReference type="ARBA" id="ARBA00022982"/>
    </source>
</evidence>
<keyword evidence="10" id="KW-1185">Reference proteome</keyword>
<protein>
    <recommendedName>
        <fullName evidence="11">Cytochrome C</fullName>
    </recommendedName>
</protein>
<keyword evidence="3 6" id="KW-0479">Metal-binding</keyword>
<dbReference type="SUPFAM" id="SSF47175">
    <property type="entry name" value="Cytochromes"/>
    <property type="match status" value="1"/>
</dbReference>
<evidence type="ECO:0000256" key="6">
    <source>
        <dbReference type="PIRSR" id="PIRSR000027-1"/>
    </source>
</evidence>
<organism evidence="9 10">
    <name type="scientific">Marivita geojedonensis</name>
    <dbReference type="NCBI Taxonomy" id="1123756"/>
    <lineage>
        <taxon>Bacteria</taxon>
        <taxon>Pseudomonadati</taxon>
        <taxon>Pseudomonadota</taxon>
        <taxon>Alphaproteobacteria</taxon>
        <taxon>Rhodobacterales</taxon>
        <taxon>Roseobacteraceae</taxon>
        <taxon>Marivita</taxon>
    </lineage>
</organism>
<proteinExistence type="predicted"/>
<dbReference type="GO" id="GO:0005506">
    <property type="term" value="F:iron ion binding"/>
    <property type="evidence" value="ECO:0007669"/>
    <property type="project" value="InterPro"/>
</dbReference>
<dbReference type="InterPro" id="IPR012127">
    <property type="entry name" value="Cyt_c_prime"/>
</dbReference>
<dbReference type="GO" id="GO:0009055">
    <property type="term" value="F:electron transfer activity"/>
    <property type="evidence" value="ECO:0007669"/>
    <property type="project" value="InterPro"/>
</dbReference>
<reference evidence="9 10" key="1">
    <citation type="submission" date="2014-03" db="EMBL/GenBank/DDBJ databases">
        <title>The draft genome sequence of Marivita geojedonensis KCTC 23882.</title>
        <authorList>
            <person name="Lai Q."/>
            <person name="Shao Z."/>
        </authorList>
    </citation>
    <scope>NUCLEOTIDE SEQUENCE [LARGE SCALE GENOMIC DNA]</scope>
    <source>
        <strain evidence="9 10">DPG-138</strain>
    </source>
</reference>
<evidence type="ECO:0000256" key="5">
    <source>
        <dbReference type="ARBA" id="ARBA00023004"/>
    </source>
</evidence>
<feature type="chain" id="PRO_5012168508" description="Cytochrome C" evidence="8">
    <location>
        <begin position="22"/>
        <end position="146"/>
    </location>
</feature>
<keyword evidence="2 7" id="KW-0349">Heme</keyword>
<dbReference type="Gene3D" id="1.20.120.10">
    <property type="entry name" value="Cytochrome c/b562"/>
    <property type="match status" value="1"/>
</dbReference>
<evidence type="ECO:0000256" key="2">
    <source>
        <dbReference type="ARBA" id="ARBA00022617"/>
    </source>
</evidence>
<feature type="binding site" description="axial binding residue" evidence="6">
    <location>
        <position position="141"/>
    </location>
    <ligand>
        <name>heme c</name>
        <dbReference type="ChEBI" id="CHEBI:61717"/>
    </ligand>
    <ligandPart>
        <name>Fe</name>
        <dbReference type="ChEBI" id="CHEBI:18248"/>
    </ligandPart>
</feature>
<dbReference type="InterPro" id="IPR002321">
    <property type="entry name" value="Cyt_c_II"/>
</dbReference>
<comment type="caution">
    <text evidence="9">The sequence shown here is derived from an EMBL/GenBank/DDBJ whole genome shotgun (WGS) entry which is preliminary data.</text>
</comment>
<dbReference type="InterPro" id="IPR010980">
    <property type="entry name" value="Cyt_c/b562"/>
</dbReference>
<keyword evidence="1" id="KW-0813">Transport</keyword>
<dbReference type="Proteomes" id="UP000193926">
    <property type="component" value="Unassembled WGS sequence"/>
</dbReference>
<feature type="binding site" description="covalent" evidence="7">
    <location>
        <position position="137"/>
    </location>
    <ligand>
        <name>heme c</name>
        <dbReference type="ChEBI" id="CHEBI:61717"/>
    </ligand>
</feature>
<dbReference type="RefSeq" id="WP_106299116.1">
    <property type="nucleotide sequence ID" value="NZ_JFKC01000003.1"/>
</dbReference>
<evidence type="ECO:0000256" key="7">
    <source>
        <dbReference type="PIRSR" id="PIRSR000027-2"/>
    </source>
</evidence>
<feature type="binding site" description="covalent" evidence="7">
    <location>
        <position position="140"/>
    </location>
    <ligand>
        <name>heme c</name>
        <dbReference type="ChEBI" id="CHEBI:61717"/>
    </ligand>
</feature>
<evidence type="ECO:0000313" key="10">
    <source>
        <dbReference type="Proteomes" id="UP000193926"/>
    </source>
</evidence>
<keyword evidence="8" id="KW-0732">Signal</keyword>
<dbReference type="PIRSF" id="PIRSF000027">
    <property type="entry name" value="Cytc_c_prime"/>
    <property type="match status" value="1"/>
</dbReference>
<evidence type="ECO:0000256" key="8">
    <source>
        <dbReference type="SAM" id="SignalP"/>
    </source>
</evidence>
<dbReference type="GO" id="GO:0042597">
    <property type="term" value="C:periplasmic space"/>
    <property type="evidence" value="ECO:0007669"/>
    <property type="project" value="InterPro"/>
</dbReference>
<dbReference type="EMBL" id="JFKC01000003">
    <property type="protein sequence ID" value="OSQ52038.1"/>
    <property type="molecule type" value="Genomic_DNA"/>
</dbReference>
<comment type="PTM">
    <text evidence="7">Binds 1 heme group per subunit.</text>
</comment>
<evidence type="ECO:0008006" key="11">
    <source>
        <dbReference type="Google" id="ProtNLM"/>
    </source>
</evidence>
<accession>A0A1X4NNH7</accession>
<dbReference type="PROSITE" id="PS51009">
    <property type="entry name" value="CYTCII"/>
    <property type="match status" value="1"/>
</dbReference>
<dbReference type="Pfam" id="PF01322">
    <property type="entry name" value="Cytochrom_C_2"/>
    <property type="match status" value="1"/>
</dbReference>